<sequence length="110" mass="11335">MSPHSVSAAAARPVNRAAPVVCGLAASVSDSGSGTLSSPARSSGSTVSGERSESDCRRRSSSGRTPASIAYAEQFIAVCDESRHYHELLDSLATTTTLATTDSCDSHHSH</sequence>
<gene>
    <name evidence="2" type="ORF">LSINAPIS_LOCUS11739</name>
</gene>
<evidence type="ECO:0000313" key="3">
    <source>
        <dbReference type="Proteomes" id="UP000324832"/>
    </source>
</evidence>
<organism evidence="2 3">
    <name type="scientific">Leptidea sinapis</name>
    <dbReference type="NCBI Taxonomy" id="189913"/>
    <lineage>
        <taxon>Eukaryota</taxon>
        <taxon>Metazoa</taxon>
        <taxon>Ecdysozoa</taxon>
        <taxon>Arthropoda</taxon>
        <taxon>Hexapoda</taxon>
        <taxon>Insecta</taxon>
        <taxon>Pterygota</taxon>
        <taxon>Neoptera</taxon>
        <taxon>Endopterygota</taxon>
        <taxon>Lepidoptera</taxon>
        <taxon>Glossata</taxon>
        <taxon>Ditrysia</taxon>
        <taxon>Papilionoidea</taxon>
        <taxon>Pieridae</taxon>
        <taxon>Dismorphiinae</taxon>
        <taxon>Leptidea</taxon>
    </lineage>
</organism>
<feature type="region of interest" description="Disordered" evidence="1">
    <location>
        <begin position="28"/>
        <end position="65"/>
    </location>
</feature>
<accession>A0A5E4QU97</accession>
<feature type="compositionally biased region" description="Low complexity" evidence="1">
    <location>
        <begin position="28"/>
        <end position="38"/>
    </location>
</feature>
<protein>
    <submittedName>
        <fullName evidence="2">Uncharacterized protein</fullName>
    </submittedName>
</protein>
<keyword evidence="3" id="KW-1185">Reference proteome</keyword>
<name>A0A5E4QU97_9NEOP</name>
<reference evidence="2 3" key="1">
    <citation type="submission" date="2017-07" db="EMBL/GenBank/DDBJ databases">
        <authorList>
            <person name="Talla V."/>
            <person name="Backstrom N."/>
        </authorList>
    </citation>
    <scope>NUCLEOTIDE SEQUENCE [LARGE SCALE GENOMIC DNA]</scope>
</reference>
<evidence type="ECO:0000313" key="2">
    <source>
        <dbReference type="EMBL" id="VVD01283.1"/>
    </source>
</evidence>
<dbReference type="Proteomes" id="UP000324832">
    <property type="component" value="Unassembled WGS sequence"/>
</dbReference>
<proteinExistence type="predicted"/>
<dbReference type="EMBL" id="FZQP02005277">
    <property type="protein sequence ID" value="VVD01283.1"/>
    <property type="molecule type" value="Genomic_DNA"/>
</dbReference>
<evidence type="ECO:0000256" key="1">
    <source>
        <dbReference type="SAM" id="MobiDB-lite"/>
    </source>
</evidence>
<dbReference type="AlphaFoldDB" id="A0A5E4QU97"/>